<dbReference type="InterPro" id="IPR035979">
    <property type="entry name" value="RBD_domain_sf"/>
</dbReference>
<evidence type="ECO:0000259" key="2">
    <source>
        <dbReference type="PROSITE" id="PS50102"/>
    </source>
</evidence>
<feature type="domain" description="RRM" evidence="2">
    <location>
        <begin position="179"/>
        <end position="252"/>
    </location>
</feature>
<dbReference type="OrthoDB" id="2935572at2759"/>
<evidence type="ECO:0000256" key="1">
    <source>
        <dbReference type="PROSITE-ProRule" id="PRU00176"/>
    </source>
</evidence>
<keyword evidence="1" id="KW-0694">RNA-binding</keyword>
<comment type="caution">
    <text evidence="3">The sequence shown here is derived from an EMBL/GenBank/DDBJ whole genome shotgun (WGS) entry which is preliminary data.</text>
</comment>
<name>A0A1T3CY63_9HYPO</name>
<dbReference type="Gene3D" id="3.30.70.330">
    <property type="match status" value="1"/>
</dbReference>
<dbReference type="AlphaFoldDB" id="A0A1T3CY63"/>
<dbReference type="SUPFAM" id="SSF54928">
    <property type="entry name" value="RNA-binding domain, RBD"/>
    <property type="match status" value="1"/>
</dbReference>
<protein>
    <recommendedName>
        <fullName evidence="2">RRM domain-containing protein</fullName>
    </recommendedName>
</protein>
<dbReference type="Proteomes" id="UP000191004">
    <property type="component" value="Unassembled WGS sequence"/>
</dbReference>
<accession>A0A1T3CY63</accession>
<dbReference type="GO" id="GO:0003723">
    <property type="term" value="F:RNA binding"/>
    <property type="evidence" value="ECO:0007669"/>
    <property type="project" value="UniProtKB-UniRule"/>
</dbReference>
<dbReference type="InterPro" id="IPR012677">
    <property type="entry name" value="Nucleotide-bd_a/b_plait_sf"/>
</dbReference>
<evidence type="ECO:0000313" key="4">
    <source>
        <dbReference type="Proteomes" id="UP000191004"/>
    </source>
</evidence>
<gene>
    <name evidence="3" type="ORF">A0O28_0061800</name>
</gene>
<organism evidence="3 4">
    <name type="scientific">Trichoderma guizhouense</name>
    <dbReference type="NCBI Taxonomy" id="1491466"/>
    <lineage>
        <taxon>Eukaryota</taxon>
        <taxon>Fungi</taxon>
        <taxon>Dikarya</taxon>
        <taxon>Ascomycota</taxon>
        <taxon>Pezizomycotina</taxon>
        <taxon>Sordariomycetes</taxon>
        <taxon>Hypocreomycetidae</taxon>
        <taxon>Hypocreales</taxon>
        <taxon>Hypocreaceae</taxon>
        <taxon>Trichoderma</taxon>
    </lineage>
</organism>
<sequence>MQNFRYPSDTLYPGPQSEDTITILRADYESLVRTAQNHAELCRCLLNAQIEDAGVVQALNACVSSQSTQCSTVAPKKHVYNANALSFEPASHDSDTSSITTSTSSLVAHAAQHGIYPFPAPQSVIRSQCRSDIGSSMTYDSFETSSVVLDDNYDDDEAASDVLDHTPTSLNFPQEPSFRSVQLLNIPEDTTLADITAVVRGGILFEVSIMRRSSTAVVTFAETRDAEAYYTHVRNNYLYIKNRKIDIRWSDRFQVLHDHFAKRIANGATRNLVLRNCNASHSEASIRRDLDHIHDLEIVSITFYGGTCRISTNSVPSAMYARTCMMSRLKYKSSRLEWDADECAQPLRQVPVMPRQKAKLHVAPVHRSVSSGNRFQILAAEE</sequence>
<keyword evidence="4" id="KW-1185">Reference proteome</keyword>
<reference evidence="3 4" key="1">
    <citation type="submission" date="2016-04" db="EMBL/GenBank/DDBJ databases">
        <title>Multiple horizontal gene transfer events from other fungi enriched the ability of the initially mycotrophic fungus Trichoderma (Ascomycota) to feed on dead plant biomass.</title>
        <authorList>
            <person name="Atanasova L."/>
            <person name="Chenthamara K."/>
            <person name="Zhang J."/>
            <person name="Grujic M."/>
            <person name="Henrissat B."/>
            <person name="Kuo A."/>
            <person name="Aertz A."/>
            <person name="Salamov A."/>
            <person name="Lipzen A."/>
            <person name="Labutti K."/>
            <person name="Barry K."/>
            <person name="Miao Y."/>
            <person name="Rahimi M.J."/>
            <person name="Shen Q."/>
            <person name="Grigoriev I.V."/>
            <person name="Kubicek C.P."/>
            <person name="Druzhinina I.S."/>
        </authorList>
    </citation>
    <scope>NUCLEOTIDE SEQUENCE [LARGE SCALE GENOMIC DNA]</scope>
    <source>
        <strain evidence="3 4">NJAU 4742</strain>
    </source>
</reference>
<proteinExistence type="predicted"/>
<evidence type="ECO:0000313" key="3">
    <source>
        <dbReference type="EMBL" id="OPB46059.1"/>
    </source>
</evidence>
<dbReference type="PROSITE" id="PS50102">
    <property type="entry name" value="RRM"/>
    <property type="match status" value="1"/>
</dbReference>
<dbReference type="InterPro" id="IPR000504">
    <property type="entry name" value="RRM_dom"/>
</dbReference>
<dbReference type="CDD" id="cd12261">
    <property type="entry name" value="RRM1_3_MRN1"/>
    <property type="match status" value="1"/>
</dbReference>
<dbReference type="EMBL" id="LVVK01000003">
    <property type="protein sequence ID" value="OPB46059.1"/>
    <property type="molecule type" value="Genomic_DNA"/>
</dbReference>